<dbReference type="PANTHER" id="PTHR12899:SF3">
    <property type="entry name" value="LARGE RIBOSOMAL SUBUNIT PROTEIN UL18M"/>
    <property type="match status" value="1"/>
</dbReference>
<evidence type="ECO:0000256" key="6">
    <source>
        <dbReference type="ARBA" id="ARBA00035197"/>
    </source>
</evidence>
<evidence type="ECO:0000256" key="7">
    <source>
        <dbReference type="HAMAP-Rule" id="MF_01337"/>
    </source>
</evidence>
<dbReference type="GO" id="GO:0008097">
    <property type="term" value="F:5S rRNA binding"/>
    <property type="evidence" value="ECO:0007669"/>
    <property type="project" value="TreeGrafter"/>
</dbReference>
<dbReference type="InterPro" id="IPR004389">
    <property type="entry name" value="Ribosomal_uL18_bac-type"/>
</dbReference>
<evidence type="ECO:0000313" key="8">
    <source>
        <dbReference type="EMBL" id="OHA60028.1"/>
    </source>
</evidence>
<dbReference type="SUPFAM" id="SSF53137">
    <property type="entry name" value="Translational machinery components"/>
    <property type="match status" value="1"/>
</dbReference>
<name>A0A1G2QHZ7_9BACT</name>
<dbReference type="AlphaFoldDB" id="A0A1G2QHZ7"/>
<evidence type="ECO:0000256" key="1">
    <source>
        <dbReference type="ARBA" id="ARBA00007116"/>
    </source>
</evidence>
<comment type="similarity">
    <text evidence="1 7">Belongs to the universal ribosomal protein uL18 family.</text>
</comment>
<dbReference type="CDD" id="cd00432">
    <property type="entry name" value="Ribosomal_L18_L5e"/>
    <property type="match status" value="1"/>
</dbReference>
<evidence type="ECO:0000256" key="2">
    <source>
        <dbReference type="ARBA" id="ARBA00022730"/>
    </source>
</evidence>
<evidence type="ECO:0000256" key="4">
    <source>
        <dbReference type="ARBA" id="ARBA00022980"/>
    </source>
</evidence>
<keyword evidence="4 7" id="KW-0689">Ribosomal protein</keyword>
<dbReference type="Gene3D" id="3.30.420.100">
    <property type="match status" value="1"/>
</dbReference>
<dbReference type="NCBIfam" id="TIGR00060">
    <property type="entry name" value="L18_bact"/>
    <property type="match status" value="1"/>
</dbReference>
<evidence type="ECO:0000256" key="5">
    <source>
        <dbReference type="ARBA" id="ARBA00023274"/>
    </source>
</evidence>
<accession>A0A1G2QHZ7</accession>
<gene>
    <name evidence="7" type="primary">rplR</name>
    <name evidence="8" type="ORF">A2569_01765</name>
</gene>
<dbReference type="STRING" id="1802440.A2569_01765"/>
<dbReference type="InterPro" id="IPR005484">
    <property type="entry name" value="Ribosomal_uL18_bac/plant/anim"/>
</dbReference>
<reference evidence="8 9" key="1">
    <citation type="journal article" date="2016" name="Nat. Commun.">
        <title>Thousands of microbial genomes shed light on interconnected biogeochemical processes in an aquifer system.</title>
        <authorList>
            <person name="Anantharaman K."/>
            <person name="Brown C.T."/>
            <person name="Hug L.A."/>
            <person name="Sharon I."/>
            <person name="Castelle C.J."/>
            <person name="Probst A.J."/>
            <person name="Thomas B.C."/>
            <person name="Singh A."/>
            <person name="Wilkins M.J."/>
            <person name="Karaoz U."/>
            <person name="Brodie E.L."/>
            <person name="Williams K.H."/>
            <person name="Hubbard S.S."/>
            <person name="Banfield J.F."/>
        </authorList>
    </citation>
    <scope>NUCLEOTIDE SEQUENCE [LARGE SCALE GENOMIC DNA]</scope>
</reference>
<evidence type="ECO:0000256" key="3">
    <source>
        <dbReference type="ARBA" id="ARBA00022884"/>
    </source>
</evidence>
<keyword evidence="2 7" id="KW-0699">rRNA-binding</keyword>
<dbReference type="GO" id="GO:0022625">
    <property type="term" value="C:cytosolic large ribosomal subunit"/>
    <property type="evidence" value="ECO:0007669"/>
    <property type="project" value="TreeGrafter"/>
</dbReference>
<dbReference type="HAMAP" id="MF_01337_B">
    <property type="entry name" value="Ribosomal_uL18_B"/>
    <property type="match status" value="1"/>
</dbReference>
<dbReference type="EMBL" id="MHTL01000018">
    <property type="protein sequence ID" value="OHA60028.1"/>
    <property type="molecule type" value="Genomic_DNA"/>
</dbReference>
<keyword evidence="5 7" id="KW-0687">Ribonucleoprotein</keyword>
<dbReference type="PANTHER" id="PTHR12899">
    <property type="entry name" value="39S RIBOSOMAL PROTEIN L18, MITOCHONDRIAL"/>
    <property type="match status" value="1"/>
</dbReference>
<dbReference type="GO" id="GO:0006412">
    <property type="term" value="P:translation"/>
    <property type="evidence" value="ECO:0007669"/>
    <property type="project" value="UniProtKB-UniRule"/>
</dbReference>
<sequence length="112" mass="12461">MNERAQKREVRKRRIRARIFGTALRPRLAVFRSNKHLYAQLIDDSAGRTIAEAHDSEVPKAGKAVPETLGMLIAEKARKKKINSVVFDRSGYRYAGTIQALADGARKGGLSL</sequence>
<evidence type="ECO:0000313" key="9">
    <source>
        <dbReference type="Proteomes" id="UP000177090"/>
    </source>
</evidence>
<dbReference type="Proteomes" id="UP000177090">
    <property type="component" value="Unassembled WGS sequence"/>
</dbReference>
<comment type="subunit">
    <text evidence="7">Part of the 50S ribosomal subunit; part of the 5S rRNA/L5/L18/L25 subcomplex. Contacts the 5S and 23S rRNAs.</text>
</comment>
<comment type="function">
    <text evidence="7">This is one of the proteins that bind and probably mediate the attachment of the 5S RNA into the large ribosomal subunit, where it forms part of the central protuberance.</text>
</comment>
<dbReference type="InterPro" id="IPR057268">
    <property type="entry name" value="Ribosomal_L18"/>
</dbReference>
<dbReference type="Pfam" id="PF00861">
    <property type="entry name" value="Ribosomal_L18p"/>
    <property type="match status" value="1"/>
</dbReference>
<comment type="caution">
    <text evidence="8">The sequence shown here is derived from an EMBL/GenBank/DDBJ whole genome shotgun (WGS) entry which is preliminary data.</text>
</comment>
<proteinExistence type="inferred from homology"/>
<protein>
    <recommendedName>
        <fullName evidence="6 7">Large ribosomal subunit protein uL18</fullName>
    </recommendedName>
</protein>
<dbReference type="GO" id="GO:0003735">
    <property type="term" value="F:structural constituent of ribosome"/>
    <property type="evidence" value="ECO:0007669"/>
    <property type="project" value="InterPro"/>
</dbReference>
<keyword evidence="3 7" id="KW-0694">RNA-binding</keyword>
<organism evidence="8 9">
    <name type="scientific">Candidatus Vogelbacteria bacterium RIFOXYD1_FULL_51_18</name>
    <dbReference type="NCBI Taxonomy" id="1802440"/>
    <lineage>
        <taxon>Bacteria</taxon>
        <taxon>Candidatus Vogeliibacteriota</taxon>
    </lineage>
</organism>